<evidence type="ECO:0000313" key="8">
    <source>
        <dbReference type="EMBL" id="KLJ08822.1"/>
    </source>
</evidence>
<evidence type="ECO:0000256" key="2">
    <source>
        <dbReference type="ARBA" id="ARBA00022645"/>
    </source>
</evidence>
<keyword evidence="3 6" id="KW-0645">Protease</keyword>
<dbReference type="InterPro" id="IPR018202">
    <property type="entry name" value="Ser_caboxypep_ser_AS"/>
</dbReference>
<evidence type="ECO:0000256" key="5">
    <source>
        <dbReference type="ARBA" id="ARBA00023180"/>
    </source>
</evidence>
<sequence length="719" mass="78574">MHVILIPSRCFNVLRISLRVVLLSRIRRDTHWLTDSKARWRDFLIWAFATLGLCTALPSRAGESQPQSQPITGNNDAGLTTIRSPVNENVTISYKTLPSWACVTSSSHQKQYTGYVHLPPDALSPIRQSYPINTFFWFVEARQNADTAPLTIYLNGGPGASSMTGLFQEIGPCEAVEISRDCIGTRAREWGWDRASNLLFMDQPVQTGFSYDSLRNGSLDLLSSSYTFPPSSASAPSGQGEGLLLNGTFSSRNADATANTTAIASRAVWHMLQGFLSAFPQYNPSKGDEEEGSAAGIHLFTESYGGKYGPAFAEHWLAQNEARRSGKLPKETTLEINLQSVGILQGCIDDLIQEPFYPIFAYNNTYGIHAISRAEMDASLAAFEKTDGCKERITSCRSKALSLDPAGNGDVDAVNALCLAAMYACKRDIFSPFHKSNRSAYDISQSRLFSFSPLTHLTYLNTARAQEALGVEVNYTDYSQVVQSAFISTGDYMRTSYVPHLASLLASGVRVALIHGDRDYVCNWMGGEAVSLAIASSPNAPALYREKNAFSDIAGYAPLTITNGASRSAYVGGTVRQLGNLSFTRVYDAGHFVPAAQPETAFTLFSRIIEGGRDLGSGDEVDLSTFHTMGLGNSTKTNVAPPMAETICYVRAVEETCSMEQKQMLREGRGVVINGVLYKDQSEWACRRGNSASQVEQRMGGLSMGGLASFRQRIRRLFA</sequence>
<dbReference type="GO" id="GO:0006508">
    <property type="term" value="P:proteolysis"/>
    <property type="evidence" value="ECO:0007669"/>
    <property type="project" value="UniProtKB-KW"/>
</dbReference>
<comment type="caution">
    <text evidence="8">The sequence shown here is derived from an EMBL/GenBank/DDBJ whole genome shotgun (WGS) entry which is preliminary data.</text>
</comment>
<organism evidence="8 9">
    <name type="scientific">Blastomyces silverae</name>
    <dbReference type="NCBI Taxonomy" id="2060906"/>
    <lineage>
        <taxon>Eukaryota</taxon>
        <taxon>Fungi</taxon>
        <taxon>Dikarya</taxon>
        <taxon>Ascomycota</taxon>
        <taxon>Pezizomycotina</taxon>
        <taxon>Eurotiomycetes</taxon>
        <taxon>Eurotiomycetidae</taxon>
        <taxon>Onygenales</taxon>
        <taxon>Ajellomycetaceae</taxon>
        <taxon>Blastomyces</taxon>
    </lineage>
</organism>
<dbReference type="InterPro" id="IPR029058">
    <property type="entry name" value="AB_hydrolase_fold"/>
</dbReference>
<keyword evidence="9" id="KW-1185">Reference proteome</keyword>
<dbReference type="Proteomes" id="UP000053573">
    <property type="component" value="Unassembled WGS sequence"/>
</dbReference>
<dbReference type="PANTHER" id="PTHR11802:SF404">
    <property type="entry name" value="CARBOXYPEPTIDASE"/>
    <property type="match status" value="1"/>
</dbReference>
<dbReference type="AlphaFoldDB" id="A0A0H1BCU7"/>
<evidence type="ECO:0000256" key="6">
    <source>
        <dbReference type="RuleBase" id="RU361156"/>
    </source>
</evidence>
<dbReference type="Gene3D" id="3.40.50.1820">
    <property type="entry name" value="alpha/beta hydrolase"/>
    <property type="match status" value="1"/>
</dbReference>
<keyword evidence="2 6" id="KW-0121">Carboxypeptidase</keyword>
<dbReference type="OrthoDB" id="443318at2759"/>
<feature type="compositionally biased region" description="Polar residues" evidence="7">
    <location>
        <begin position="62"/>
        <end position="79"/>
    </location>
</feature>
<dbReference type="EMBL" id="LDEV01002509">
    <property type="protein sequence ID" value="KLJ08822.1"/>
    <property type="molecule type" value="Genomic_DNA"/>
</dbReference>
<keyword evidence="4 6" id="KW-0378">Hydrolase</keyword>
<dbReference type="SUPFAM" id="SSF53474">
    <property type="entry name" value="alpha/beta-Hydrolases"/>
    <property type="match status" value="1"/>
</dbReference>
<comment type="similarity">
    <text evidence="1 6">Belongs to the peptidase S10 family.</text>
</comment>
<dbReference type="STRING" id="2060906.A0A0H1BCU7"/>
<evidence type="ECO:0000256" key="7">
    <source>
        <dbReference type="SAM" id="MobiDB-lite"/>
    </source>
</evidence>
<dbReference type="InterPro" id="IPR001563">
    <property type="entry name" value="Peptidase_S10"/>
</dbReference>
<dbReference type="PRINTS" id="PR00724">
    <property type="entry name" value="CRBOXYPTASEC"/>
</dbReference>
<reference evidence="9" key="1">
    <citation type="journal article" date="2015" name="PLoS Genet.">
        <title>The dynamic genome and transcriptome of the human fungal pathogen Blastomyces and close relative Emmonsia.</title>
        <authorList>
            <person name="Munoz J.F."/>
            <person name="Gauthier G.M."/>
            <person name="Desjardins C.A."/>
            <person name="Gallo J.E."/>
            <person name="Holder J."/>
            <person name="Sullivan T.D."/>
            <person name="Marty A.J."/>
            <person name="Carmen J.C."/>
            <person name="Chen Z."/>
            <person name="Ding L."/>
            <person name="Gujja S."/>
            <person name="Magrini V."/>
            <person name="Misas E."/>
            <person name="Mitreva M."/>
            <person name="Priest M."/>
            <person name="Saif S."/>
            <person name="Whiston E.A."/>
            <person name="Young S."/>
            <person name="Zeng Q."/>
            <person name="Goldman W.E."/>
            <person name="Mardis E.R."/>
            <person name="Taylor J.W."/>
            <person name="McEwen J.G."/>
            <person name="Clay O.K."/>
            <person name="Klein B.S."/>
            <person name="Cuomo C.A."/>
        </authorList>
    </citation>
    <scope>NUCLEOTIDE SEQUENCE [LARGE SCALE GENOMIC DNA]</scope>
    <source>
        <strain evidence="9">UAMH 139</strain>
    </source>
</reference>
<accession>A0A0H1BCU7</accession>
<gene>
    <name evidence="8" type="ORF">EMPG_15743</name>
</gene>
<dbReference type="EC" id="3.4.16.-" evidence="6"/>
<dbReference type="PANTHER" id="PTHR11802">
    <property type="entry name" value="SERINE PROTEASE FAMILY S10 SERINE CARBOXYPEPTIDASE"/>
    <property type="match status" value="1"/>
</dbReference>
<dbReference type="InterPro" id="IPR033124">
    <property type="entry name" value="Ser_caboxypep_his_AS"/>
</dbReference>
<protein>
    <recommendedName>
        <fullName evidence="6">Carboxypeptidase</fullName>
        <ecNumber evidence="6">3.4.16.-</ecNumber>
    </recommendedName>
</protein>
<dbReference type="GO" id="GO:0004185">
    <property type="term" value="F:serine-type carboxypeptidase activity"/>
    <property type="evidence" value="ECO:0007669"/>
    <property type="project" value="UniProtKB-UniRule"/>
</dbReference>
<dbReference type="Pfam" id="PF00450">
    <property type="entry name" value="Peptidase_S10"/>
    <property type="match status" value="1"/>
</dbReference>
<proteinExistence type="inferred from homology"/>
<evidence type="ECO:0000256" key="3">
    <source>
        <dbReference type="ARBA" id="ARBA00022670"/>
    </source>
</evidence>
<evidence type="ECO:0000313" key="9">
    <source>
        <dbReference type="Proteomes" id="UP000053573"/>
    </source>
</evidence>
<evidence type="ECO:0000256" key="1">
    <source>
        <dbReference type="ARBA" id="ARBA00009431"/>
    </source>
</evidence>
<dbReference type="GO" id="GO:0000324">
    <property type="term" value="C:fungal-type vacuole"/>
    <property type="evidence" value="ECO:0007669"/>
    <property type="project" value="TreeGrafter"/>
</dbReference>
<evidence type="ECO:0000256" key="4">
    <source>
        <dbReference type="ARBA" id="ARBA00022801"/>
    </source>
</evidence>
<dbReference type="PROSITE" id="PS00560">
    <property type="entry name" value="CARBOXYPEPT_SER_HIS"/>
    <property type="match status" value="1"/>
</dbReference>
<dbReference type="PROSITE" id="PS00131">
    <property type="entry name" value="CARBOXYPEPT_SER_SER"/>
    <property type="match status" value="1"/>
</dbReference>
<name>A0A0H1BCU7_9EURO</name>
<keyword evidence="5" id="KW-0325">Glycoprotein</keyword>
<feature type="region of interest" description="Disordered" evidence="7">
    <location>
        <begin position="60"/>
        <end position="79"/>
    </location>
</feature>